<dbReference type="Proteomes" id="UP000730482">
    <property type="component" value="Unassembled WGS sequence"/>
</dbReference>
<dbReference type="EMBL" id="JAAFYZ010000186">
    <property type="protein sequence ID" value="MBS2552399.1"/>
    <property type="molecule type" value="Genomic_DNA"/>
</dbReference>
<dbReference type="PANTHER" id="PTHR43175">
    <property type="entry name" value="CARBONIC ANHYDRASE"/>
    <property type="match status" value="1"/>
</dbReference>
<keyword evidence="9" id="KW-1185">Reference proteome</keyword>
<comment type="function">
    <text evidence="6">Catalyzes the reversible hydration of carbon dioxide to form bicarbonate.</text>
</comment>
<dbReference type="SUPFAM" id="SSF53056">
    <property type="entry name" value="beta-carbonic anhydrase, cab"/>
    <property type="match status" value="1"/>
</dbReference>
<evidence type="ECO:0000313" key="9">
    <source>
        <dbReference type="Proteomes" id="UP000730482"/>
    </source>
</evidence>
<sequence length="176" mass="18894">MTRMAPLLENNEWSAHGFTPVPLAVPTARLIIVTCLDHRLDPARILGLEPGDAPIIRNAGGRVTESVVTDIAYLGFLARQVFGVEGPLFEVAVIHHTQCGTGFLADPDFRHRAADATGLPARTLAASEVSDPYVTAREDVERLLASPLIPRETTVSGHVYDVETGRVSMVVDATGT</sequence>
<name>A0ABS5L242_9ACTN</name>
<evidence type="ECO:0000256" key="2">
    <source>
        <dbReference type="ARBA" id="ARBA00006217"/>
    </source>
</evidence>
<evidence type="ECO:0000313" key="8">
    <source>
        <dbReference type="EMBL" id="MBS2552399.1"/>
    </source>
</evidence>
<comment type="cofactor">
    <cofactor evidence="1">
        <name>Zn(2+)</name>
        <dbReference type="ChEBI" id="CHEBI:29105"/>
    </cofactor>
</comment>
<dbReference type="InterPro" id="IPR036874">
    <property type="entry name" value="Carbonic_anhydrase_sf"/>
</dbReference>
<evidence type="ECO:0000256" key="1">
    <source>
        <dbReference type="ARBA" id="ARBA00001947"/>
    </source>
</evidence>
<comment type="caution">
    <text evidence="8">The sequence shown here is derived from an EMBL/GenBank/DDBJ whole genome shotgun (WGS) entry which is preliminary data.</text>
</comment>
<reference evidence="8 9" key="1">
    <citation type="submission" date="2020-02" db="EMBL/GenBank/DDBJ databases">
        <title>Acidophilic actinobacteria isolated from forest soil.</title>
        <authorList>
            <person name="Golinska P."/>
        </authorList>
    </citation>
    <scope>NUCLEOTIDE SEQUENCE [LARGE SCALE GENOMIC DNA]</scope>
    <source>
        <strain evidence="8 9">NL8</strain>
    </source>
</reference>
<dbReference type="Gene3D" id="3.40.1050.10">
    <property type="entry name" value="Carbonic anhydrase"/>
    <property type="match status" value="1"/>
</dbReference>
<dbReference type="EC" id="4.2.1.1" evidence="3"/>
<keyword evidence="5" id="KW-0862">Zinc</keyword>
<proteinExistence type="inferred from homology"/>
<evidence type="ECO:0000256" key="4">
    <source>
        <dbReference type="ARBA" id="ARBA00022723"/>
    </source>
</evidence>
<protein>
    <recommendedName>
        <fullName evidence="3">carbonic anhydrase</fullName>
        <ecNumber evidence="3">4.2.1.1</ecNumber>
    </recommendedName>
</protein>
<keyword evidence="4" id="KW-0479">Metal-binding</keyword>
<evidence type="ECO:0000256" key="3">
    <source>
        <dbReference type="ARBA" id="ARBA00012925"/>
    </source>
</evidence>
<evidence type="ECO:0000256" key="5">
    <source>
        <dbReference type="ARBA" id="ARBA00022833"/>
    </source>
</evidence>
<organism evidence="8 9">
    <name type="scientific">Catenulispora pinistramenti</name>
    <dbReference type="NCBI Taxonomy" id="2705254"/>
    <lineage>
        <taxon>Bacteria</taxon>
        <taxon>Bacillati</taxon>
        <taxon>Actinomycetota</taxon>
        <taxon>Actinomycetes</taxon>
        <taxon>Catenulisporales</taxon>
        <taxon>Catenulisporaceae</taxon>
        <taxon>Catenulispora</taxon>
    </lineage>
</organism>
<accession>A0ABS5L242</accession>
<dbReference type="SMART" id="SM00947">
    <property type="entry name" value="Pro_CA"/>
    <property type="match status" value="1"/>
</dbReference>
<dbReference type="Pfam" id="PF00484">
    <property type="entry name" value="Pro_CA"/>
    <property type="match status" value="1"/>
</dbReference>
<dbReference type="PANTHER" id="PTHR43175:SF3">
    <property type="entry name" value="CARBON DISULFIDE HYDROLASE"/>
    <property type="match status" value="1"/>
</dbReference>
<dbReference type="InterPro" id="IPR001765">
    <property type="entry name" value="Carbonic_anhydrase"/>
</dbReference>
<gene>
    <name evidence="8" type="ORF">KGQ19_36645</name>
</gene>
<evidence type="ECO:0000256" key="6">
    <source>
        <dbReference type="ARBA" id="ARBA00024993"/>
    </source>
</evidence>
<dbReference type="CDD" id="cd03379">
    <property type="entry name" value="beta_CA_cladeD"/>
    <property type="match status" value="1"/>
</dbReference>
<comment type="catalytic activity">
    <reaction evidence="7">
        <text>hydrogencarbonate + H(+) = CO2 + H2O</text>
        <dbReference type="Rhea" id="RHEA:10748"/>
        <dbReference type="ChEBI" id="CHEBI:15377"/>
        <dbReference type="ChEBI" id="CHEBI:15378"/>
        <dbReference type="ChEBI" id="CHEBI:16526"/>
        <dbReference type="ChEBI" id="CHEBI:17544"/>
        <dbReference type="EC" id="4.2.1.1"/>
    </reaction>
</comment>
<comment type="similarity">
    <text evidence="2">Belongs to the beta-class carbonic anhydrase family.</text>
</comment>
<evidence type="ECO:0000256" key="7">
    <source>
        <dbReference type="ARBA" id="ARBA00048348"/>
    </source>
</evidence>